<dbReference type="InterPro" id="IPR004343">
    <property type="entry name" value="Plus-3_dom"/>
</dbReference>
<keyword evidence="8" id="KW-1185">Reference proteome</keyword>
<dbReference type="EMBL" id="JAKOGI010000431">
    <property type="protein sequence ID" value="KAJ8435127.1"/>
    <property type="molecule type" value="Genomic_DNA"/>
</dbReference>
<gene>
    <name evidence="7" type="ORF">Cgig2_020770</name>
</gene>
<dbReference type="Proteomes" id="UP001153076">
    <property type="component" value="Unassembled WGS sequence"/>
</dbReference>
<dbReference type="SMART" id="SM00719">
    <property type="entry name" value="Plus3"/>
    <property type="match status" value="1"/>
</dbReference>
<dbReference type="SUPFAM" id="SSF159042">
    <property type="entry name" value="Plus3-like"/>
    <property type="match status" value="1"/>
</dbReference>
<organism evidence="7 8">
    <name type="scientific">Carnegiea gigantea</name>
    <dbReference type="NCBI Taxonomy" id="171969"/>
    <lineage>
        <taxon>Eukaryota</taxon>
        <taxon>Viridiplantae</taxon>
        <taxon>Streptophyta</taxon>
        <taxon>Embryophyta</taxon>
        <taxon>Tracheophyta</taxon>
        <taxon>Spermatophyta</taxon>
        <taxon>Magnoliopsida</taxon>
        <taxon>eudicotyledons</taxon>
        <taxon>Gunneridae</taxon>
        <taxon>Pentapetalae</taxon>
        <taxon>Caryophyllales</taxon>
        <taxon>Cactineae</taxon>
        <taxon>Cactaceae</taxon>
        <taxon>Cactoideae</taxon>
        <taxon>Echinocereeae</taxon>
        <taxon>Carnegiea</taxon>
    </lineage>
</organism>
<dbReference type="GO" id="GO:0003677">
    <property type="term" value="F:DNA binding"/>
    <property type="evidence" value="ECO:0007669"/>
    <property type="project" value="InterPro"/>
</dbReference>
<comment type="subcellular location">
    <subcellularLocation>
        <location evidence="1">Nucleus</location>
    </subcellularLocation>
</comment>
<name>A0A9Q1K1V3_9CARY</name>
<evidence type="ECO:0000256" key="2">
    <source>
        <dbReference type="ARBA" id="ARBA00023015"/>
    </source>
</evidence>
<comment type="caution">
    <text evidence="7">The sequence shown here is derived from an EMBL/GenBank/DDBJ whole genome shotgun (WGS) entry which is preliminary data.</text>
</comment>
<dbReference type="PANTHER" id="PTHR13115">
    <property type="entry name" value="RNA POLYMERASE-ASSOCIATED PROTEIN RTF1 HOMOLOG"/>
    <property type="match status" value="1"/>
</dbReference>
<evidence type="ECO:0000313" key="7">
    <source>
        <dbReference type="EMBL" id="KAJ8435127.1"/>
    </source>
</evidence>
<evidence type="ECO:0000256" key="3">
    <source>
        <dbReference type="ARBA" id="ARBA00023163"/>
    </source>
</evidence>
<dbReference type="Pfam" id="PF03126">
    <property type="entry name" value="Plus-3"/>
    <property type="match status" value="1"/>
</dbReference>
<dbReference type="PROSITE" id="PS51360">
    <property type="entry name" value="PLUS3"/>
    <property type="match status" value="1"/>
</dbReference>
<evidence type="ECO:0000256" key="4">
    <source>
        <dbReference type="ARBA" id="ARBA00023242"/>
    </source>
</evidence>
<dbReference type="FunFam" id="3.90.70.200:FF:000003">
    <property type="entry name" value="RNA polymerase-associated protein RTF1"/>
    <property type="match status" value="1"/>
</dbReference>
<dbReference type="GO" id="GO:1990269">
    <property type="term" value="F:RNA polymerase II C-terminal domain phosphoserine binding"/>
    <property type="evidence" value="ECO:0007669"/>
    <property type="project" value="TreeGrafter"/>
</dbReference>
<feature type="compositionally biased region" description="Basic and acidic residues" evidence="5">
    <location>
        <begin position="1"/>
        <end position="18"/>
    </location>
</feature>
<dbReference type="Gene3D" id="3.90.70.200">
    <property type="entry name" value="Plus-3 domain"/>
    <property type="match status" value="1"/>
</dbReference>
<dbReference type="InterPro" id="IPR036128">
    <property type="entry name" value="Plus3-like_sf"/>
</dbReference>
<dbReference type="GO" id="GO:0016593">
    <property type="term" value="C:Cdc73/Paf1 complex"/>
    <property type="evidence" value="ECO:0007669"/>
    <property type="project" value="TreeGrafter"/>
</dbReference>
<proteinExistence type="predicted"/>
<dbReference type="OrthoDB" id="166375at2759"/>
<accession>A0A9Q1K1V3</accession>
<evidence type="ECO:0000259" key="6">
    <source>
        <dbReference type="PROSITE" id="PS51360"/>
    </source>
</evidence>
<sequence>MGDGRMDYSDDERDKTDSDVPTYEQIRRITIRRSKLAKWFMEPFFEDLIIGCFVRVGIGMKNGQSIYRLCIVQNVDASDPNKKYQLDNKNTHNDRSAARWQMARISDCPPTLEEFTEWRREVLRTSGRMPHRDEVLEKREAIDKINLFTLLRL</sequence>
<keyword evidence="4" id="KW-0539">Nucleus</keyword>
<keyword evidence="2" id="KW-0805">Transcription regulation</keyword>
<dbReference type="PANTHER" id="PTHR13115:SF8">
    <property type="entry name" value="RNA POLYMERASE-ASSOCIATED PROTEIN RTF1 HOMOLOG"/>
    <property type="match status" value="1"/>
</dbReference>
<feature type="domain" description="Plus3" evidence="6">
    <location>
        <begin position="20"/>
        <end position="147"/>
    </location>
</feature>
<keyword evidence="3" id="KW-0804">Transcription</keyword>
<evidence type="ECO:0000256" key="5">
    <source>
        <dbReference type="SAM" id="MobiDB-lite"/>
    </source>
</evidence>
<dbReference type="AlphaFoldDB" id="A0A9Q1K1V3"/>
<feature type="region of interest" description="Disordered" evidence="5">
    <location>
        <begin position="1"/>
        <end position="20"/>
    </location>
</feature>
<evidence type="ECO:0000256" key="1">
    <source>
        <dbReference type="ARBA" id="ARBA00004123"/>
    </source>
</evidence>
<reference evidence="7" key="1">
    <citation type="submission" date="2022-04" db="EMBL/GenBank/DDBJ databases">
        <title>Carnegiea gigantea Genome sequencing and assembly v2.</title>
        <authorList>
            <person name="Copetti D."/>
            <person name="Sanderson M.J."/>
            <person name="Burquez A."/>
            <person name="Wojciechowski M.F."/>
        </authorList>
    </citation>
    <scope>NUCLEOTIDE SEQUENCE</scope>
    <source>
        <strain evidence="7">SGP5-SGP5p</strain>
        <tissue evidence="7">Aerial part</tissue>
    </source>
</reference>
<evidence type="ECO:0000313" key="8">
    <source>
        <dbReference type="Proteomes" id="UP001153076"/>
    </source>
</evidence>
<protein>
    <recommendedName>
        <fullName evidence="6">Plus3 domain-containing protein</fullName>
    </recommendedName>
</protein>